<comment type="caution">
    <text evidence="8">The sequence shown here is derived from an EMBL/GenBank/DDBJ whole genome shotgun (WGS) entry which is preliminary data.</text>
</comment>
<evidence type="ECO:0000259" key="7">
    <source>
        <dbReference type="PROSITE" id="PS51677"/>
    </source>
</evidence>
<gene>
    <name evidence="8" type="ORF">ACFOD6_03905</name>
</gene>
<keyword evidence="8" id="KW-0378">Hydrolase</keyword>
<dbReference type="GO" id="GO:0016787">
    <property type="term" value="F:hydrolase activity"/>
    <property type="evidence" value="ECO:0007669"/>
    <property type="project" value="UniProtKB-KW"/>
</dbReference>
<comment type="subcellular location">
    <subcellularLocation>
        <location evidence="2">Secreted</location>
    </subcellularLocation>
</comment>
<dbReference type="InterPro" id="IPR002509">
    <property type="entry name" value="NODB_dom"/>
</dbReference>
<evidence type="ECO:0000256" key="5">
    <source>
        <dbReference type="ARBA" id="ARBA00022729"/>
    </source>
</evidence>
<dbReference type="Proteomes" id="UP001595445">
    <property type="component" value="Unassembled WGS sequence"/>
</dbReference>
<name>A0ABV7DQ91_9RHOB</name>
<evidence type="ECO:0000313" key="8">
    <source>
        <dbReference type="EMBL" id="MFC3085187.1"/>
    </source>
</evidence>
<comment type="similarity">
    <text evidence="3">Belongs to the polysaccharide deacetylase family.</text>
</comment>
<reference evidence="9" key="1">
    <citation type="journal article" date="2019" name="Int. J. Syst. Evol. Microbiol.">
        <title>The Global Catalogue of Microorganisms (GCM) 10K type strain sequencing project: providing services to taxonomists for standard genome sequencing and annotation.</title>
        <authorList>
            <consortium name="The Broad Institute Genomics Platform"/>
            <consortium name="The Broad Institute Genome Sequencing Center for Infectious Disease"/>
            <person name="Wu L."/>
            <person name="Ma J."/>
        </authorList>
    </citation>
    <scope>NUCLEOTIDE SEQUENCE [LARGE SCALE GENOMIC DNA]</scope>
    <source>
        <strain evidence="9">KCTC 62102</strain>
    </source>
</reference>
<evidence type="ECO:0000256" key="6">
    <source>
        <dbReference type="ARBA" id="ARBA00032976"/>
    </source>
</evidence>
<evidence type="ECO:0000256" key="4">
    <source>
        <dbReference type="ARBA" id="ARBA00020071"/>
    </source>
</evidence>
<dbReference type="Gene3D" id="3.20.20.370">
    <property type="entry name" value="Glycoside hydrolase/deacetylase"/>
    <property type="match status" value="1"/>
</dbReference>
<keyword evidence="9" id="KW-1185">Reference proteome</keyword>
<organism evidence="8 9">
    <name type="scientific">Tabrizicola soli</name>
    <dbReference type="NCBI Taxonomy" id="2185115"/>
    <lineage>
        <taxon>Bacteria</taxon>
        <taxon>Pseudomonadati</taxon>
        <taxon>Pseudomonadota</taxon>
        <taxon>Alphaproteobacteria</taxon>
        <taxon>Rhodobacterales</taxon>
        <taxon>Paracoccaceae</taxon>
        <taxon>Tabrizicola</taxon>
    </lineage>
</organism>
<comment type="function">
    <text evidence="1">Is involved in generating a small heat-stable compound (Nod), an acylated oligomer of N-acetylglucosamine, that stimulates mitosis in various plant protoplasts.</text>
</comment>
<dbReference type="EMBL" id="JBHRSM010000008">
    <property type="protein sequence ID" value="MFC3085187.1"/>
    <property type="molecule type" value="Genomic_DNA"/>
</dbReference>
<proteinExistence type="inferred from homology"/>
<dbReference type="PROSITE" id="PS51677">
    <property type="entry name" value="NODB"/>
    <property type="match status" value="1"/>
</dbReference>
<dbReference type="PANTHER" id="PTHR34216">
    <property type="match status" value="1"/>
</dbReference>
<keyword evidence="5" id="KW-0732">Signal</keyword>
<accession>A0ABV7DQ91</accession>
<protein>
    <recommendedName>
        <fullName evidence="4">Chitooligosaccharide deacetylase</fullName>
    </recommendedName>
    <alternativeName>
        <fullName evidence="6">Nodulation protein B</fullName>
    </alternativeName>
</protein>
<dbReference type="CDD" id="cd10918">
    <property type="entry name" value="CE4_NodB_like_5s_6s"/>
    <property type="match status" value="1"/>
</dbReference>
<evidence type="ECO:0000313" key="9">
    <source>
        <dbReference type="Proteomes" id="UP001595445"/>
    </source>
</evidence>
<dbReference type="InterPro" id="IPR051398">
    <property type="entry name" value="Polysacch_Deacetylase"/>
</dbReference>
<sequence length="222" mass="24541">MATAASQSVIAFHGIGHPGRELEPGESRYWITRERFLRFLDLVATAPDPGRVHLTFDDCNESDFTIAMPALQARGLAGSFFIITSRLDRPGSLSTPQLQALASAMEVGSHGINHLDWRRLDAQQLDGELVGSKQVLESCIGRAVTAASFPFGRYDPRVLSAVRRAGYARVYSTDGGRSRPTDNVVHRTNVRAETSLQNFVDLMQGRETWSLCVARKLKAVRR</sequence>
<dbReference type="PANTHER" id="PTHR34216:SF3">
    <property type="entry name" value="POLY-BETA-1,6-N-ACETYL-D-GLUCOSAMINE N-DEACETYLASE"/>
    <property type="match status" value="1"/>
</dbReference>
<evidence type="ECO:0000256" key="2">
    <source>
        <dbReference type="ARBA" id="ARBA00004613"/>
    </source>
</evidence>
<dbReference type="RefSeq" id="WP_197647775.1">
    <property type="nucleotide sequence ID" value="NZ_JAEACP010000043.1"/>
</dbReference>
<dbReference type="SUPFAM" id="SSF88713">
    <property type="entry name" value="Glycoside hydrolase/deacetylase"/>
    <property type="match status" value="1"/>
</dbReference>
<dbReference type="Pfam" id="PF01522">
    <property type="entry name" value="Polysacc_deac_1"/>
    <property type="match status" value="1"/>
</dbReference>
<dbReference type="InterPro" id="IPR011330">
    <property type="entry name" value="Glyco_hydro/deAcase_b/a-brl"/>
</dbReference>
<evidence type="ECO:0000256" key="3">
    <source>
        <dbReference type="ARBA" id="ARBA00010973"/>
    </source>
</evidence>
<feature type="domain" description="NodB homology" evidence="7">
    <location>
        <begin position="50"/>
        <end position="222"/>
    </location>
</feature>
<evidence type="ECO:0000256" key="1">
    <source>
        <dbReference type="ARBA" id="ARBA00003236"/>
    </source>
</evidence>